<keyword evidence="5 11" id="KW-0418">Kinase</keyword>
<dbReference type="PANTHER" id="PTHR43671:SF98">
    <property type="entry name" value="SERINE_THREONINE-PROTEIN KINASE NEK11"/>
    <property type="match status" value="1"/>
</dbReference>
<dbReference type="InterPro" id="IPR011009">
    <property type="entry name" value="Kinase-like_dom_sf"/>
</dbReference>
<evidence type="ECO:0000256" key="2">
    <source>
        <dbReference type="ARBA" id="ARBA00022527"/>
    </source>
</evidence>
<evidence type="ECO:0000313" key="12">
    <source>
        <dbReference type="Proteomes" id="UP000019335"/>
    </source>
</evidence>
<evidence type="ECO:0000256" key="6">
    <source>
        <dbReference type="ARBA" id="ARBA00022840"/>
    </source>
</evidence>
<proteinExistence type="predicted"/>
<dbReference type="EC" id="2.7.11.1" evidence="1"/>
<evidence type="ECO:0000256" key="8">
    <source>
        <dbReference type="ARBA" id="ARBA00048679"/>
    </source>
</evidence>
<sequence length="489" mass="52758">MNQIYVDEEGRLRLGGFEEATLYHAGGGGGTGGEGGSEGGRGKGKRKEVDLDVGRRNLEEVWEEGKRRRKNLTAPEVLLGGEANFASDVWSVGCVLSALLLGRLAFEARTGRQLMEHIYRGVGSYDNVWKLGQFLPYYPLCKPQRASGYAPRTHKHVRELLAVARGKKKLPISDEAAALLPALLHLNPMERPSARECLEVAPYFQIFKKPLPGTLISGMGIGAGEGSRARAALLQEAKDAWIQITAVVPALLPGMSPRPFQGWVEEGSEAAGEGGEARNGGGTRAPGWKKDPEALANLFTFSSGAPPDSTGRKEGKTKAVFTSSSSGTDSRGENGRSLPSSLMSSFPSSAPGARSSQPSSLPPEGDDVDMEISSEDEENYRSKAAHRADEERRDGGKTQAGGDRPSSSRIVVKEDGESEWSAVCCRILISERTQTAWRVSTVIFEKNLMTNFTGGGREIDEEDTNLGSKPNFPCISGRYSKEKNMKHST</sequence>
<evidence type="ECO:0000259" key="10">
    <source>
        <dbReference type="PROSITE" id="PS50011"/>
    </source>
</evidence>
<feature type="region of interest" description="Disordered" evidence="9">
    <location>
        <begin position="25"/>
        <end position="48"/>
    </location>
</feature>
<dbReference type="AlphaFoldDB" id="W7TBW0"/>
<feature type="compositionally biased region" description="Gly residues" evidence="9">
    <location>
        <begin position="25"/>
        <end position="39"/>
    </location>
</feature>
<dbReference type="EMBL" id="AZIL01002687">
    <property type="protein sequence ID" value="EWM21038.1"/>
    <property type="molecule type" value="Genomic_DNA"/>
</dbReference>
<organism evidence="11 12">
    <name type="scientific">Nannochloropsis gaditana</name>
    <dbReference type="NCBI Taxonomy" id="72520"/>
    <lineage>
        <taxon>Eukaryota</taxon>
        <taxon>Sar</taxon>
        <taxon>Stramenopiles</taxon>
        <taxon>Ochrophyta</taxon>
        <taxon>Eustigmatophyceae</taxon>
        <taxon>Eustigmatales</taxon>
        <taxon>Monodopsidaceae</taxon>
        <taxon>Nannochloropsis</taxon>
    </lineage>
</organism>
<evidence type="ECO:0000256" key="7">
    <source>
        <dbReference type="ARBA" id="ARBA00047899"/>
    </source>
</evidence>
<dbReference type="PROSITE" id="PS50011">
    <property type="entry name" value="PROTEIN_KINASE_DOM"/>
    <property type="match status" value="1"/>
</dbReference>
<dbReference type="InterPro" id="IPR050660">
    <property type="entry name" value="NEK_Ser/Thr_kinase"/>
</dbReference>
<dbReference type="GO" id="GO:0005524">
    <property type="term" value="F:ATP binding"/>
    <property type="evidence" value="ECO:0007669"/>
    <property type="project" value="UniProtKB-KW"/>
</dbReference>
<dbReference type="PANTHER" id="PTHR43671">
    <property type="entry name" value="SERINE/THREONINE-PROTEIN KINASE NEK"/>
    <property type="match status" value="1"/>
</dbReference>
<evidence type="ECO:0000313" key="11">
    <source>
        <dbReference type="EMBL" id="EWM21038.1"/>
    </source>
</evidence>
<keyword evidence="2" id="KW-0723">Serine/threonine-protein kinase</keyword>
<evidence type="ECO:0000256" key="5">
    <source>
        <dbReference type="ARBA" id="ARBA00022777"/>
    </source>
</evidence>
<dbReference type="OrthoDB" id="5979581at2759"/>
<dbReference type="Gene3D" id="1.10.510.10">
    <property type="entry name" value="Transferase(Phosphotransferase) domain 1"/>
    <property type="match status" value="1"/>
</dbReference>
<keyword evidence="6" id="KW-0067">ATP-binding</keyword>
<evidence type="ECO:0000256" key="4">
    <source>
        <dbReference type="ARBA" id="ARBA00022741"/>
    </source>
</evidence>
<feature type="compositionally biased region" description="Gly residues" evidence="9">
    <location>
        <begin position="272"/>
        <end position="284"/>
    </location>
</feature>
<protein>
    <recommendedName>
        <fullName evidence="1">non-specific serine/threonine protein kinase</fullName>
        <ecNumber evidence="1">2.7.11.1</ecNumber>
    </recommendedName>
</protein>
<evidence type="ECO:0000256" key="9">
    <source>
        <dbReference type="SAM" id="MobiDB-lite"/>
    </source>
</evidence>
<keyword evidence="3" id="KW-0808">Transferase</keyword>
<dbReference type="InterPro" id="IPR000719">
    <property type="entry name" value="Prot_kinase_dom"/>
</dbReference>
<dbReference type="Pfam" id="PF00069">
    <property type="entry name" value="Pkinase"/>
    <property type="match status" value="1"/>
</dbReference>
<comment type="caution">
    <text evidence="11">The sequence shown here is derived from an EMBL/GenBank/DDBJ whole genome shotgun (WGS) entry which is preliminary data.</text>
</comment>
<comment type="catalytic activity">
    <reaction evidence="8">
        <text>L-seryl-[protein] + ATP = O-phospho-L-seryl-[protein] + ADP + H(+)</text>
        <dbReference type="Rhea" id="RHEA:17989"/>
        <dbReference type="Rhea" id="RHEA-COMP:9863"/>
        <dbReference type="Rhea" id="RHEA-COMP:11604"/>
        <dbReference type="ChEBI" id="CHEBI:15378"/>
        <dbReference type="ChEBI" id="CHEBI:29999"/>
        <dbReference type="ChEBI" id="CHEBI:30616"/>
        <dbReference type="ChEBI" id="CHEBI:83421"/>
        <dbReference type="ChEBI" id="CHEBI:456216"/>
        <dbReference type="EC" id="2.7.11.1"/>
    </reaction>
</comment>
<name>W7TBW0_9STRA</name>
<feature type="compositionally biased region" description="Basic and acidic residues" evidence="9">
    <location>
        <begin position="386"/>
        <end position="396"/>
    </location>
</feature>
<accession>W7TBW0</accession>
<gene>
    <name evidence="11" type="ORF">Naga_100680g2</name>
</gene>
<evidence type="ECO:0000256" key="1">
    <source>
        <dbReference type="ARBA" id="ARBA00012513"/>
    </source>
</evidence>
<feature type="compositionally biased region" description="Polar residues" evidence="9">
    <location>
        <begin position="320"/>
        <end position="329"/>
    </location>
</feature>
<dbReference type="SUPFAM" id="SSF56112">
    <property type="entry name" value="Protein kinase-like (PK-like)"/>
    <property type="match status" value="1"/>
</dbReference>
<dbReference type="Proteomes" id="UP000019335">
    <property type="component" value="Unassembled WGS sequence"/>
</dbReference>
<keyword evidence="12" id="KW-1185">Reference proteome</keyword>
<feature type="domain" description="Protein kinase" evidence="10">
    <location>
        <begin position="1"/>
        <end position="204"/>
    </location>
</feature>
<feature type="compositionally biased region" description="Acidic residues" evidence="9">
    <location>
        <begin position="364"/>
        <end position="378"/>
    </location>
</feature>
<dbReference type="GO" id="GO:0004674">
    <property type="term" value="F:protein serine/threonine kinase activity"/>
    <property type="evidence" value="ECO:0007669"/>
    <property type="project" value="UniProtKB-KW"/>
</dbReference>
<feature type="region of interest" description="Disordered" evidence="9">
    <location>
        <begin position="265"/>
        <end position="408"/>
    </location>
</feature>
<evidence type="ECO:0000256" key="3">
    <source>
        <dbReference type="ARBA" id="ARBA00022679"/>
    </source>
</evidence>
<comment type="catalytic activity">
    <reaction evidence="7">
        <text>L-threonyl-[protein] + ATP = O-phospho-L-threonyl-[protein] + ADP + H(+)</text>
        <dbReference type="Rhea" id="RHEA:46608"/>
        <dbReference type="Rhea" id="RHEA-COMP:11060"/>
        <dbReference type="Rhea" id="RHEA-COMP:11605"/>
        <dbReference type="ChEBI" id="CHEBI:15378"/>
        <dbReference type="ChEBI" id="CHEBI:30013"/>
        <dbReference type="ChEBI" id="CHEBI:30616"/>
        <dbReference type="ChEBI" id="CHEBI:61977"/>
        <dbReference type="ChEBI" id="CHEBI:456216"/>
        <dbReference type="EC" id="2.7.11.1"/>
    </reaction>
</comment>
<reference evidence="11 12" key="1">
    <citation type="journal article" date="2014" name="Mol. Plant">
        <title>Chromosome Scale Genome Assembly and Transcriptome Profiling of Nannochloropsis gaditana in Nitrogen Depletion.</title>
        <authorList>
            <person name="Corteggiani Carpinelli E."/>
            <person name="Telatin A."/>
            <person name="Vitulo N."/>
            <person name="Forcato C."/>
            <person name="D'Angelo M."/>
            <person name="Schiavon R."/>
            <person name="Vezzi A."/>
            <person name="Giacometti G.M."/>
            <person name="Morosinotto T."/>
            <person name="Valle G."/>
        </authorList>
    </citation>
    <scope>NUCLEOTIDE SEQUENCE [LARGE SCALE GENOMIC DNA]</scope>
    <source>
        <strain evidence="11 12">B-31</strain>
    </source>
</reference>
<keyword evidence="4" id="KW-0547">Nucleotide-binding</keyword>
<feature type="compositionally biased region" description="Low complexity" evidence="9">
    <location>
        <begin position="337"/>
        <end position="349"/>
    </location>
</feature>